<evidence type="ECO:0000313" key="6">
    <source>
        <dbReference type="Proteomes" id="UP001627154"/>
    </source>
</evidence>
<dbReference type="SUPFAM" id="SSF47473">
    <property type="entry name" value="EF-hand"/>
    <property type="match status" value="1"/>
</dbReference>
<comment type="caution">
    <text evidence="5">The sequence shown here is derived from an EMBL/GenBank/DDBJ whole genome shotgun (WGS) entry which is preliminary data.</text>
</comment>
<dbReference type="PANTHER" id="PTHR23048:SF0">
    <property type="entry name" value="CALMODULIN LIKE 3"/>
    <property type="match status" value="1"/>
</dbReference>
<dbReference type="Proteomes" id="UP001627154">
    <property type="component" value="Unassembled WGS sequence"/>
</dbReference>
<feature type="region of interest" description="Disordered" evidence="3">
    <location>
        <begin position="453"/>
        <end position="494"/>
    </location>
</feature>
<accession>A0ABD2W3X2</accession>
<dbReference type="Gene3D" id="1.10.238.10">
    <property type="entry name" value="EF-hand"/>
    <property type="match status" value="2"/>
</dbReference>
<keyword evidence="6" id="KW-1185">Reference proteome</keyword>
<feature type="compositionally biased region" description="Low complexity" evidence="3">
    <location>
        <begin position="14"/>
        <end position="23"/>
    </location>
</feature>
<organism evidence="5 6">
    <name type="scientific">Trichogramma kaykai</name>
    <dbReference type="NCBI Taxonomy" id="54128"/>
    <lineage>
        <taxon>Eukaryota</taxon>
        <taxon>Metazoa</taxon>
        <taxon>Ecdysozoa</taxon>
        <taxon>Arthropoda</taxon>
        <taxon>Hexapoda</taxon>
        <taxon>Insecta</taxon>
        <taxon>Pterygota</taxon>
        <taxon>Neoptera</taxon>
        <taxon>Endopterygota</taxon>
        <taxon>Hymenoptera</taxon>
        <taxon>Apocrita</taxon>
        <taxon>Proctotrupomorpha</taxon>
        <taxon>Chalcidoidea</taxon>
        <taxon>Trichogrammatidae</taxon>
        <taxon>Trichogramma</taxon>
    </lineage>
</organism>
<feature type="compositionally biased region" description="Acidic residues" evidence="3">
    <location>
        <begin position="464"/>
        <end position="484"/>
    </location>
</feature>
<dbReference type="PANTHER" id="PTHR23048">
    <property type="entry name" value="MYOSIN LIGHT CHAIN 1, 3"/>
    <property type="match status" value="1"/>
</dbReference>
<evidence type="ECO:0000259" key="4">
    <source>
        <dbReference type="PROSITE" id="PS50222"/>
    </source>
</evidence>
<dbReference type="GO" id="GO:0043226">
    <property type="term" value="C:organelle"/>
    <property type="evidence" value="ECO:0007669"/>
    <property type="project" value="UniProtKB-ARBA"/>
</dbReference>
<keyword evidence="1" id="KW-0677">Repeat</keyword>
<protein>
    <recommendedName>
        <fullName evidence="4">EF-hand domain-containing protein</fullName>
    </recommendedName>
</protein>
<gene>
    <name evidence="5" type="ORF">TKK_017385</name>
</gene>
<reference evidence="5 6" key="1">
    <citation type="journal article" date="2024" name="bioRxiv">
        <title>A reference genome for Trichogramma kaykai: A tiny desert-dwelling parasitoid wasp with competing sex-ratio distorters.</title>
        <authorList>
            <person name="Culotta J."/>
            <person name="Lindsey A.R."/>
        </authorList>
    </citation>
    <scope>NUCLEOTIDE SEQUENCE [LARGE SCALE GENOMIC DNA]</scope>
    <source>
        <strain evidence="5 6">KSX58</strain>
    </source>
</reference>
<proteinExistence type="predicted"/>
<feature type="region of interest" description="Disordered" evidence="3">
    <location>
        <begin position="102"/>
        <end position="130"/>
    </location>
</feature>
<feature type="region of interest" description="Disordered" evidence="3">
    <location>
        <begin position="1"/>
        <end position="23"/>
    </location>
</feature>
<dbReference type="InterPro" id="IPR018247">
    <property type="entry name" value="EF_Hand_1_Ca_BS"/>
</dbReference>
<dbReference type="CDD" id="cd00051">
    <property type="entry name" value="EFh"/>
    <property type="match status" value="1"/>
</dbReference>
<dbReference type="FunFam" id="1.10.238.10:FF:000178">
    <property type="entry name" value="Calmodulin-2 A"/>
    <property type="match status" value="1"/>
</dbReference>
<evidence type="ECO:0000256" key="1">
    <source>
        <dbReference type="ARBA" id="ARBA00022737"/>
    </source>
</evidence>
<sequence>MWSSKQHRQDSPQEEQSQAAAYEVAAASGGGSGVIGPGCAQPGGPQPQERLEGKIVTAFNKFITTSPLINKVKLLMRALDNELQIWQAKIIGVLLQTRQSSTTSNEDEAEQQQQALGAGQSRRGTSVASPSDIVGSLKSVISDHLNVRRFSTRDATASTSTSTSVDNVRGLEPDEAKLEQQQQQQPIVGGYKVQAESQLPKIAGESNSSKLPVASTTTTNYELPKGKDYVPPRPRYSEYEFPSPEKTAEAAGLSSRVQEQYRRHSHTPRSAEAACCSRVEAAAAANRSSYEEIRSAAAAAAAVPKVKASHLPHMPDQLMTNLALKKPNIPKAQMKELREAFRLFDKDGDGSITKEELGRVMRSLGQFARAEELRTMLEEIDIDGDGNVSFEEFVEIASNIGGSASSSSPTSQDQEEQELRDAFRVFDKRNRGYITASDLRAVLQCLGEDLSEEEKFVRALGEPGIEDDDDEDEEEEEYEDFESEGDPRSPRSDT</sequence>
<dbReference type="AlphaFoldDB" id="A0ABD2W3X2"/>
<dbReference type="Pfam" id="PF13405">
    <property type="entry name" value="EF-hand_6"/>
    <property type="match status" value="1"/>
</dbReference>
<dbReference type="EMBL" id="JBJJXI010000137">
    <property type="protein sequence ID" value="KAL3387466.1"/>
    <property type="molecule type" value="Genomic_DNA"/>
</dbReference>
<dbReference type="InterPro" id="IPR050230">
    <property type="entry name" value="CALM/Myosin/TropC-like"/>
</dbReference>
<feature type="compositionally biased region" description="Low complexity" evidence="3">
    <location>
        <begin position="111"/>
        <end position="120"/>
    </location>
</feature>
<evidence type="ECO:0000256" key="2">
    <source>
        <dbReference type="ARBA" id="ARBA00022837"/>
    </source>
</evidence>
<keyword evidence="2" id="KW-0106">Calcium</keyword>
<evidence type="ECO:0000313" key="5">
    <source>
        <dbReference type="EMBL" id="KAL3387466.1"/>
    </source>
</evidence>
<feature type="domain" description="EF-hand" evidence="4">
    <location>
        <begin position="332"/>
        <end position="367"/>
    </location>
</feature>
<feature type="compositionally biased region" description="Polar residues" evidence="3">
    <location>
        <begin position="205"/>
        <end position="221"/>
    </location>
</feature>
<dbReference type="Pfam" id="PF13499">
    <property type="entry name" value="EF-hand_7"/>
    <property type="match status" value="1"/>
</dbReference>
<feature type="region of interest" description="Disordered" evidence="3">
    <location>
        <begin position="205"/>
        <end position="232"/>
    </location>
</feature>
<evidence type="ECO:0000256" key="3">
    <source>
        <dbReference type="SAM" id="MobiDB-lite"/>
    </source>
</evidence>
<dbReference type="PROSITE" id="PS00018">
    <property type="entry name" value="EF_HAND_1"/>
    <property type="match status" value="2"/>
</dbReference>
<feature type="compositionally biased region" description="Basic and acidic residues" evidence="3">
    <location>
        <begin position="485"/>
        <end position="494"/>
    </location>
</feature>
<dbReference type="InterPro" id="IPR002048">
    <property type="entry name" value="EF_hand_dom"/>
</dbReference>
<feature type="domain" description="EF-hand" evidence="4">
    <location>
        <begin position="414"/>
        <end position="449"/>
    </location>
</feature>
<dbReference type="SMART" id="SM00054">
    <property type="entry name" value="EFh"/>
    <property type="match status" value="3"/>
</dbReference>
<name>A0ABD2W3X2_9HYME</name>
<dbReference type="PROSITE" id="PS50222">
    <property type="entry name" value="EF_HAND_2"/>
    <property type="match status" value="3"/>
</dbReference>
<feature type="domain" description="EF-hand" evidence="4">
    <location>
        <begin position="368"/>
        <end position="403"/>
    </location>
</feature>
<dbReference type="InterPro" id="IPR011992">
    <property type="entry name" value="EF-hand-dom_pair"/>
</dbReference>